<organism evidence="3 4">
    <name type="scientific">Reichenbachiella ulvae</name>
    <dbReference type="NCBI Taxonomy" id="2980104"/>
    <lineage>
        <taxon>Bacteria</taxon>
        <taxon>Pseudomonadati</taxon>
        <taxon>Bacteroidota</taxon>
        <taxon>Cytophagia</taxon>
        <taxon>Cytophagales</taxon>
        <taxon>Reichenbachiellaceae</taxon>
        <taxon>Reichenbachiella</taxon>
    </lineage>
</organism>
<evidence type="ECO:0000313" key="3">
    <source>
        <dbReference type="EMBL" id="MCV9385867.1"/>
    </source>
</evidence>
<accession>A0ABT3CQH2</accession>
<name>A0ABT3CQH2_9BACT</name>
<keyword evidence="2" id="KW-0732">Signal</keyword>
<evidence type="ECO:0000313" key="4">
    <source>
        <dbReference type="Proteomes" id="UP001300692"/>
    </source>
</evidence>
<feature type="region of interest" description="Disordered" evidence="1">
    <location>
        <begin position="127"/>
        <end position="170"/>
    </location>
</feature>
<evidence type="ECO:0000256" key="1">
    <source>
        <dbReference type="SAM" id="MobiDB-lite"/>
    </source>
</evidence>
<evidence type="ECO:0000256" key="2">
    <source>
        <dbReference type="SAM" id="SignalP"/>
    </source>
</evidence>
<keyword evidence="4" id="KW-1185">Reference proteome</keyword>
<feature type="chain" id="PRO_5046900994" evidence="2">
    <location>
        <begin position="21"/>
        <end position="597"/>
    </location>
</feature>
<feature type="compositionally biased region" description="Basic and acidic residues" evidence="1">
    <location>
        <begin position="137"/>
        <end position="162"/>
    </location>
</feature>
<feature type="signal peptide" evidence="2">
    <location>
        <begin position="1"/>
        <end position="20"/>
    </location>
</feature>
<protein>
    <submittedName>
        <fullName evidence="3">Uncharacterized protein</fullName>
    </submittedName>
</protein>
<feature type="region of interest" description="Disordered" evidence="1">
    <location>
        <begin position="45"/>
        <end position="74"/>
    </location>
</feature>
<dbReference type="Proteomes" id="UP001300692">
    <property type="component" value="Unassembled WGS sequence"/>
</dbReference>
<dbReference type="RefSeq" id="WP_264136650.1">
    <property type="nucleotide sequence ID" value="NZ_JAOYOD010000001.1"/>
</dbReference>
<sequence>MRKVLLGLIFLNLLPFITLAQETEEEDPFAEYSYLWEDLDKKKKKKRKQKEEDSQTQEVAPAADTLITEEAPVVSDTLQQEEVAVDSLDNSPAIASDTTVQQKYIFVDSTTIEEETGPTADELAELEQQKQMQDSLKQAKKEARKEERDKKKKDEEPAEDFRAGLPPMNSSSSINGGFTYTMIDGKAYAGLVLAPELNLGKVGVGIDVPILYGIDDQKIRTEMFEDGVGVARLIRYVRVGQQKVDPIYVKVGSFSNTMIGYGGLINNYSNSISYEKRKIGLHYDFNFRGLVGLEGLYSDFDPASFNLFAVRPYVRPMSWTAIPIVRSLEIGGSYVSDNDQTKLLSTESGVATSYALTQEGISAFNFDAGMTLLRIPFIQIDLFANYSKLSVQTDALLDSINTLQTSGSIMMPSSEFEDGSGFSAGLNFRFHFIADLLSTDLRIERLNYSDYYLPQFFDTYYEINKDAKIMSLATAESMHGIYGSLTGHVLKKLSLGGSLMIPDKISESAPATVTLNADVDRLFDKFSIHAKYFKGGLTDLGDAFTLDERSLAKVRFVYHLNRFIVTGVDYFYSFTPTEDGYKATQYVSPYFGVSIQL</sequence>
<proteinExistence type="predicted"/>
<comment type="caution">
    <text evidence="3">The sequence shown here is derived from an EMBL/GenBank/DDBJ whole genome shotgun (WGS) entry which is preliminary data.</text>
</comment>
<dbReference type="EMBL" id="JAOYOD010000001">
    <property type="protein sequence ID" value="MCV9385867.1"/>
    <property type="molecule type" value="Genomic_DNA"/>
</dbReference>
<reference evidence="3 4" key="1">
    <citation type="submission" date="2022-10" db="EMBL/GenBank/DDBJ databases">
        <title>Comparative genomics and taxonomic characterization of three novel marine species of genus Reichenbachiella exhibiting antioxidant and polysaccharide degradation activities.</title>
        <authorList>
            <person name="Muhammad N."/>
            <person name="Lee Y.-J."/>
            <person name="Ko J."/>
            <person name="Kim S.-G."/>
        </authorList>
    </citation>
    <scope>NUCLEOTIDE SEQUENCE [LARGE SCALE GENOMIC DNA]</scope>
    <source>
        <strain evidence="3 4">ABR2-5</strain>
    </source>
</reference>
<gene>
    <name evidence="3" type="ORF">N7U62_04295</name>
</gene>